<evidence type="ECO:0000256" key="5">
    <source>
        <dbReference type="ARBA" id="ARBA00022989"/>
    </source>
</evidence>
<feature type="transmembrane region" description="Helical" evidence="8">
    <location>
        <begin position="316"/>
        <end position="337"/>
    </location>
</feature>
<keyword evidence="5 8" id="KW-1133">Transmembrane helix</keyword>
<feature type="transmembrane region" description="Helical" evidence="8">
    <location>
        <begin position="260"/>
        <end position="282"/>
    </location>
</feature>
<evidence type="ECO:0000313" key="9">
    <source>
        <dbReference type="EMBL" id="CAD7281372.1"/>
    </source>
</evidence>
<evidence type="ECO:0000256" key="2">
    <source>
        <dbReference type="ARBA" id="ARBA00006528"/>
    </source>
</evidence>
<keyword evidence="6 8" id="KW-0472">Membrane</keyword>
<dbReference type="PANTHER" id="PTHR10361">
    <property type="entry name" value="SODIUM-BILE ACID COTRANSPORTER"/>
    <property type="match status" value="1"/>
</dbReference>
<feature type="transmembrane region" description="Helical" evidence="8">
    <location>
        <begin position="479"/>
        <end position="500"/>
    </location>
</feature>
<feature type="transmembrane region" description="Helical" evidence="8">
    <location>
        <begin position="289"/>
        <end position="310"/>
    </location>
</feature>
<organism evidence="9">
    <name type="scientific">Notodromas monacha</name>
    <dbReference type="NCBI Taxonomy" id="399045"/>
    <lineage>
        <taxon>Eukaryota</taxon>
        <taxon>Metazoa</taxon>
        <taxon>Ecdysozoa</taxon>
        <taxon>Arthropoda</taxon>
        <taxon>Crustacea</taxon>
        <taxon>Oligostraca</taxon>
        <taxon>Ostracoda</taxon>
        <taxon>Podocopa</taxon>
        <taxon>Podocopida</taxon>
        <taxon>Cypridocopina</taxon>
        <taxon>Cypridoidea</taxon>
        <taxon>Cyprididae</taxon>
        <taxon>Notodromas</taxon>
    </lineage>
</organism>
<feature type="transmembrane region" description="Helical" evidence="8">
    <location>
        <begin position="349"/>
        <end position="372"/>
    </location>
</feature>
<comment type="subcellular location">
    <subcellularLocation>
        <location evidence="1">Membrane</location>
        <topology evidence="1">Multi-pass membrane protein</topology>
    </subcellularLocation>
</comment>
<comment type="similarity">
    <text evidence="2">Belongs to the bile acid:sodium symporter (BASS) (TC 2.A.28) family.</text>
</comment>
<evidence type="ECO:0000256" key="8">
    <source>
        <dbReference type="SAM" id="Phobius"/>
    </source>
</evidence>
<keyword evidence="10" id="KW-1185">Reference proteome</keyword>
<protein>
    <submittedName>
        <fullName evidence="9">Uncharacterized protein</fullName>
    </submittedName>
</protein>
<dbReference type="EMBL" id="OA884861">
    <property type="protein sequence ID" value="CAD7281372.1"/>
    <property type="molecule type" value="Genomic_DNA"/>
</dbReference>
<keyword evidence="3 8" id="KW-0812">Transmembrane</keyword>
<evidence type="ECO:0000313" key="10">
    <source>
        <dbReference type="Proteomes" id="UP000678499"/>
    </source>
</evidence>
<evidence type="ECO:0000256" key="6">
    <source>
        <dbReference type="ARBA" id="ARBA00023136"/>
    </source>
</evidence>
<dbReference type="Pfam" id="PF01758">
    <property type="entry name" value="SBF"/>
    <property type="match status" value="1"/>
</dbReference>
<name>A0A7R9BW60_9CRUS</name>
<dbReference type="PANTHER" id="PTHR10361:SF28">
    <property type="entry name" value="P3 PROTEIN-RELATED"/>
    <property type="match status" value="1"/>
</dbReference>
<dbReference type="InterPro" id="IPR038770">
    <property type="entry name" value="Na+/solute_symporter_sf"/>
</dbReference>
<dbReference type="GO" id="GO:0016020">
    <property type="term" value="C:membrane"/>
    <property type="evidence" value="ECO:0007669"/>
    <property type="project" value="UniProtKB-SubCell"/>
</dbReference>
<gene>
    <name evidence="9" type="ORF">NMOB1V02_LOCUS9019</name>
</gene>
<reference evidence="9" key="1">
    <citation type="submission" date="2020-11" db="EMBL/GenBank/DDBJ databases">
        <authorList>
            <person name="Tran Van P."/>
        </authorList>
    </citation>
    <scope>NUCLEOTIDE SEQUENCE</scope>
</reference>
<dbReference type="GO" id="GO:0015293">
    <property type="term" value="F:symporter activity"/>
    <property type="evidence" value="ECO:0007669"/>
    <property type="project" value="UniProtKB-KW"/>
</dbReference>
<dbReference type="InterPro" id="IPR004710">
    <property type="entry name" value="Bilac:Na_transpt"/>
</dbReference>
<feature type="transmembrane region" description="Helical" evidence="8">
    <location>
        <begin position="220"/>
        <end position="240"/>
    </location>
</feature>
<dbReference type="EMBL" id="CAJPEX010002824">
    <property type="protein sequence ID" value="CAG0921524.1"/>
    <property type="molecule type" value="Genomic_DNA"/>
</dbReference>
<feature type="transmembrane region" description="Helical" evidence="8">
    <location>
        <begin position="418"/>
        <end position="440"/>
    </location>
</feature>
<feature type="region of interest" description="Disordered" evidence="7">
    <location>
        <begin position="1"/>
        <end position="25"/>
    </location>
</feature>
<dbReference type="OrthoDB" id="203097at2759"/>
<evidence type="ECO:0000256" key="4">
    <source>
        <dbReference type="ARBA" id="ARBA00022847"/>
    </source>
</evidence>
<dbReference type="InterPro" id="IPR002657">
    <property type="entry name" value="BilAc:Na_symport/Acr3"/>
</dbReference>
<sequence>MQQREKAKPPLPGSPSSEPGGFRDSFTDRLAGSTPIRLVSLSSAASPRIPIAPVAQLYSRQQVLLLLTESLLEHVISVPFIPRSEMRLSTWHASVAPVLPLLILTQVSLAAFVPSSVLKLVEGDERHVIYSTNSSDICFLSPSNVISAYVSDPAVATVMTATPISIPATLDTCLLNVTVRGRNLGYANARIQVSTKNDDEMVVMRSEEELIVSVVRQQRIVDTVFMASVVLLVSISYVNMGCTLDWAVVKATMRRPVGPVVGLCCQYLFMPLVGYGLCLWLMDGTALKLSLFVVACCPGGGASNFWTILLRGNLNLSITMTFVSSLAAFATMPAWIFTLGRTLFDEQVIIPYQTIAILIVGLVIPCGIGLALQRFAPKVAKVLSSKLLRPVAVIFVIYILTVGTYTNLYIMRLISWKLVTASMVLTWSGFAFGAIIAKFFQFPLEDIVAISIETGVQNSGIAIVMLKMAFEQPGADMTLTVPALAASMVPIPLIVAWVAMTLQNRRKRRKLAAAIAANHGHHVIPSATTKVSLVAMDEQDEH</sequence>
<dbReference type="Gene3D" id="1.20.1530.20">
    <property type="match status" value="1"/>
</dbReference>
<accession>A0A7R9BW60</accession>
<proteinExistence type="inferred from homology"/>
<evidence type="ECO:0000256" key="3">
    <source>
        <dbReference type="ARBA" id="ARBA00022692"/>
    </source>
</evidence>
<keyword evidence="4" id="KW-0769">Symport</keyword>
<feature type="transmembrane region" description="Helical" evidence="8">
    <location>
        <begin position="392"/>
        <end position="411"/>
    </location>
</feature>
<evidence type="ECO:0000256" key="7">
    <source>
        <dbReference type="SAM" id="MobiDB-lite"/>
    </source>
</evidence>
<dbReference type="Proteomes" id="UP000678499">
    <property type="component" value="Unassembled WGS sequence"/>
</dbReference>
<evidence type="ECO:0000256" key="1">
    <source>
        <dbReference type="ARBA" id="ARBA00004141"/>
    </source>
</evidence>
<keyword evidence="4" id="KW-0813">Transport</keyword>
<dbReference type="AlphaFoldDB" id="A0A7R9BW60"/>